<evidence type="ECO:0000256" key="1">
    <source>
        <dbReference type="SAM" id="MobiDB-lite"/>
    </source>
</evidence>
<dbReference type="Proteomes" id="UP001627154">
    <property type="component" value="Unassembled WGS sequence"/>
</dbReference>
<sequence>MFTRNPSPRQSSRASLEYLLLPPRSAPTAAPGRLTPRPFCAHRRDPPTRQGFMTRSTPQTPVKRRDRETEPHLPLTAEYRRDASAPSIFRASCFGSASSAYQNWPTWHSDPFINESLASQFKQARDLTHLKFENRLRSFRPQGL</sequence>
<proteinExistence type="predicted"/>
<organism evidence="2 3">
    <name type="scientific">Trichogramma kaykai</name>
    <dbReference type="NCBI Taxonomy" id="54128"/>
    <lineage>
        <taxon>Eukaryota</taxon>
        <taxon>Metazoa</taxon>
        <taxon>Ecdysozoa</taxon>
        <taxon>Arthropoda</taxon>
        <taxon>Hexapoda</taxon>
        <taxon>Insecta</taxon>
        <taxon>Pterygota</taxon>
        <taxon>Neoptera</taxon>
        <taxon>Endopterygota</taxon>
        <taxon>Hymenoptera</taxon>
        <taxon>Apocrita</taxon>
        <taxon>Proctotrupomorpha</taxon>
        <taxon>Chalcidoidea</taxon>
        <taxon>Trichogrammatidae</taxon>
        <taxon>Trichogramma</taxon>
    </lineage>
</organism>
<feature type="compositionally biased region" description="Polar residues" evidence="1">
    <location>
        <begin position="51"/>
        <end position="60"/>
    </location>
</feature>
<comment type="caution">
    <text evidence="2">The sequence shown here is derived from an EMBL/GenBank/DDBJ whole genome shotgun (WGS) entry which is preliminary data.</text>
</comment>
<protein>
    <submittedName>
        <fullName evidence="2">Uncharacterized protein</fullName>
    </submittedName>
</protein>
<dbReference type="AlphaFoldDB" id="A0ABD2VRV0"/>
<keyword evidence="3" id="KW-1185">Reference proteome</keyword>
<feature type="region of interest" description="Disordered" evidence="1">
    <location>
        <begin position="22"/>
        <end position="74"/>
    </location>
</feature>
<dbReference type="EMBL" id="JBJJXI010000205">
    <property type="protein sequence ID" value="KAL3383310.1"/>
    <property type="molecule type" value="Genomic_DNA"/>
</dbReference>
<evidence type="ECO:0000313" key="3">
    <source>
        <dbReference type="Proteomes" id="UP001627154"/>
    </source>
</evidence>
<reference evidence="2 3" key="1">
    <citation type="journal article" date="2024" name="bioRxiv">
        <title>A reference genome for Trichogramma kaykai: A tiny desert-dwelling parasitoid wasp with competing sex-ratio distorters.</title>
        <authorList>
            <person name="Culotta J."/>
            <person name="Lindsey A.R."/>
        </authorList>
    </citation>
    <scope>NUCLEOTIDE SEQUENCE [LARGE SCALE GENOMIC DNA]</scope>
    <source>
        <strain evidence="2 3">KSX58</strain>
    </source>
</reference>
<name>A0ABD2VRV0_9HYME</name>
<evidence type="ECO:0000313" key="2">
    <source>
        <dbReference type="EMBL" id="KAL3383310.1"/>
    </source>
</evidence>
<accession>A0ABD2VRV0</accession>
<gene>
    <name evidence="2" type="ORF">TKK_020774</name>
</gene>